<dbReference type="Proteomes" id="UP000600946">
    <property type="component" value="Unassembled WGS sequence"/>
</dbReference>
<gene>
    <name evidence="2" type="ORF">GCM10010326_76850</name>
</gene>
<sequence length="127" mass="13773">MSETMWSYSPTANLSADTDLTGWKVEATDGSIGRTDKHSGEVGSQYIVVDTGVWIFGKEVLLPAGNITSVDTDARTVHVGRTKEQIKNAPDFDTDKRLGSPDYHQRIGIHYTDHPGTPGVPGTSSLR</sequence>
<accession>A0ABQ3AZH1</accession>
<dbReference type="SUPFAM" id="SSF50346">
    <property type="entry name" value="PRC-barrel domain"/>
    <property type="match status" value="1"/>
</dbReference>
<feature type="region of interest" description="Disordered" evidence="1">
    <location>
        <begin position="106"/>
        <end position="127"/>
    </location>
</feature>
<reference evidence="3" key="1">
    <citation type="journal article" date="2019" name="Int. J. Syst. Evol. Microbiol.">
        <title>The Global Catalogue of Microorganisms (GCM) 10K type strain sequencing project: providing services to taxonomists for standard genome sequencing and annotation.</title>
        <authorList>
            <consortium name="The Broad Institute Genomics Platform"/>
            <consortium name="The Broad Institute Genome Sequencing Center for Infectious Disease"/>
            <person name="Wu L."/>
            <person name="Ma J."/>
        </authorList>
    </citation>
    <scope>NUCLEOTIDE SEQUENCE [LARGE SCALE GENOMIC DNA]</scope>
    <source>
        <strain evidence="3">JCM 4594</strain>
    </source>
</reference>
<dbReference type="InterPro" id="IPR011033">
    <property type="entry name" value="PRC_barrel-like_sf"/>
</dbReference>
<keyword evidence="3" id="KW-1185">Reference proteome</keyword>
<evidence type="ECO:0008006" key="4">
    <source>
        <dbReference type="Google" id="ProtNLM"/>
    </source>
</evidence>
<protein>
    <recommendedName>
        <fullName evidence="4">PRC-barrel domain containing protein</fullName>
    </recommendedName>
</protein>
<evidence type="ECO:0000256" key="1">
    <source>
        <dbReference type="SAM" id="MobiDB-lite"/>
    </source>
</evidence>
<dbReference type="InterPro" id="IPR014747">
    <property type="entry name" value="Bac_photo_RC_H_C"/>
</dbReference>
<comment type="caution">
    <text evidence="2">The sequence shown here is derived from an EMBL/GenBank/DDBJ whole genome shotgun (WGS) entry which is preliminary data.</text>
</comment>
<dbReference type="EMBL" id="BMUU01000026">
    <property type="protein sequence ID" value="GGY71282.1"/>
    <property type="molecule type" value="Genomic_DNA"/>
</dbReference>
<dbReference type="GeneID" id="96295505"/>
<evidence type="ECO:0000313" key="2">
    <source>
        <dbReference type="EMBL" id="GGY71282.1"/>
    </source>
</evidence>
<evidence type="ECO:0000313" key="3">
    <source>
        <dbReference type="Proteomes" id="UP000600946"/>
    </source>
</evidence>
<dbReference type="RefSeq" id="WP_190029597.1">
    <property type="nucleotide sequence ID" value="NZ_BMUU01000026.1"/>
</dbReference>
<name>A0ABQ3AZH1_9ACTN</name>
<proteinExistence type="predicted"/>
<dbReference type="Gene3D" id="3.90.50.10">
    <property type="entry name" value="Photosynthetic Reaction Center, subunit H, domain 2"/>
    <property type="match status" value="1"/>
</dbReference>
<organism evidence="2 3">
    <name type="scientific">Streptomyces xanthochromogenes</name>
    <dbReference type="NCBI Taxonomy" id="67384"/>
    <lineage>
        <taxon>Bacteria</taxon>
        <taxon>Bacillati</taxon>
        <taxon>Actinomycetota</taxon>
        <taxon>Actinomycetes</taxon>
        <taxon>Kitasatosporales</taxon>
        <taxon>Streptomycetaceae</taxon>
        <taxon>Streptomyces</taxon>
    </lineage>
</organism>